<keyword evidence="2 5" id="KW-0285">Flavoprotein</keyword>
<comment type="catalytic activity">
    <reaction evidence="5">
        <text>dimethylallyl phosphate + FMNH2 = prenylated FMNH2 + phosphate</text>
        <dbReference type="Rhea" id="RHEA:37743"/>
        <dbReference type="ChEBI" id="CHEBI:43474"/>
        <dbReference type="ChEBI" id="CHEBI:57618"/>
        <dbReference type="ChEBI" id="CHEBI:87467"/>
        <dbReference type="ChEBI" id="CHEBI:88052"/>
        <dbReference type="EC" id="2.5.1.129"/>
    </reaction>
</comment>
<dbReference type="InterPro" id="IPR004507">
    <property type="entry name" value="UbiX-like"/>
</dbReference>
<comment type="caution">
    <text evidence="5">Lacks conserved residue(s) required for the propagation of feature annotation.</text>
</comment>
<protein>
    <recommendedName>
        <fullName evidence="5">Flavin prenyltransferase UbiX</fullName>
        <ecNumber evidence="5">2.5.1.129</ecNumber>
    </recommendedName>
</protein>
<evidence type="ECO:0000313" key="7">
    <source>
        <dbReference type="EMBL" id="QUI21722.1"/>
    </source>
</evidence>
<feature type="binding site" evidence="5">
    <location>
        <position position="179"/>
    </location>
    <ligand>
        <name>dimethylallyl phosphate</name>
        <dbReference type="ChEBI" id="CHEBI:88052"/>
    </ligand>
</feature>
<keyword evidence="1 5" id="KW-0637">Prenyltransferase</keyword>
<evidence type="ECO:0000256" key="3">
    <source>
        <dbReference type="ARBA" id="ARBA00022643"/>
    </source>
</evidence>
<dbReference type="EC" id="2.5.1.129" evidence="5"/>
<comment type="similarity">
    <text evidence="5">Belongs to the UbiX/PAD1 family.</text>
</comment>
<dbReference type="InterPro" id="IPR036551">
    <property type="entry name" value="Flavin_trans-like"/>
</dbReference>
<feature type="domain" description="Flavoprotein" evidence="6">
    <location>
        <begin position="27"/>
        <end position="199"/>
    </location>
</feature>
<feature type="binding site" evidence="5">
    <location>
        <begin position="114"/>
        <end position="117"/>
    </location>
    <ligand>
        <name>FMN</name>
        <dbReference type="ChEBI" id="CHEBI:58210"/>
    </ligand>
</feature>
<dbReference type="AlphaFoldDB" id="A0A8J8MH54"/>
<dbReference type="GO" id="GO:0106141">
    <property type="term" value="F:flavin prenyltransferase activity"/>
    <property type="evidence" value="ECO:0007669"/>
    <property type="project" value="UniProtKB-EC"/>
</dbReference>
<dbReference type="GO" id="GO:0016831">
    <property type="term" value="F:carboxy-lyase activity"/>
    <property type="evidence" value="ECO:0007669"/>
    <property type="project" value="TreeGrafter"/>
</dbReference>
<accession>A0A8J8MH54</accession>
<dbReference type="Gene3D" id="3.40.50.1950">
    <property type="entry name" value="Flavin prenyltransferase-like"/>
    <property type="match status" value="1"/>
</dbReference>
<reference evidence="7" key="1">
    <citation type="submission" date="2020-07" db="EMBL/GenBank/DDBJ databases">
        <title>Vallitalea pronyensis genome.</title>
        <authorList>
            <person name="Postec A."/>
        </authorList>
    </citation>
    <scope>NUCLEOTIDE SEQUENCE</scope>
    <source>
        <strain evidence="7">FatNI3</strain>
    </source>
</reference>
<evidence type="ECO:0000256" key="5">
    <source>
        <dbReference type="HAMAP-Rule" id="MF_01984"/>
    </source>
</evidence>
<proteinExistence type="inferred from homology"/>
<evidence type="ECO:0000256" key="2">
    <source>
        <dbReference type="ARBA" id="ARBA00022630"/>
    </source>
</evidence>
<dbReference type="InterPro" id="IPR003382">
    <property type="entry name" value="Flavoprotein"/>
</dbReference>
<dbReference type="NCBIfam" id="NF004685">
    <property type="entry name" value="PRK06029.1"/>
    <property type="match status" value="1"/>
</dbReference>
<keyword evidence="4 5" id="KW-0808">Transferase</keyword>
<evidence type="ECO:0000259" key="6">
    <source>
        <dbReference type="Pfam" id="PF02441"/>
    </source>
</evidence>
<dbReference type="NCBIfam" id="TIGR00421">
    <property type="entry name" value="ubiX_pad"/>
    <property type="match status" value="1"/>
</dbReference>
<keyword evidence="8" id="KW-1185">Reference proteome</keyword>
<dbReference type="KEGG" id="vpy:HZI73_05165"/>
<dbReference type="PANTHER" id="PTHR43374:SF1">
    <property type="entry name" value="FLAVIN PRENYLTRANSFERASE PAD1, MITOCHONDRIAL"/>
    <property type="match status" value="1"/>
</dbReference>
<dbReference type="PANTHER" id="PTHR43374">
    <property type="entry name" value="FLAVIN PRENYLTRANSFERASE"/>
    <property type="match status" value="1"/>
</dbReference>
<sequence>MGSNNLCKRRNTWCSKYKHLGGAVVGKYVVGITGASGSIYGKCVVEELVKMGHHVYVVITEQGEKVFAYELEQQVEEWLSVFGNAVERCREDDFFTPIASGSFPLDGMVVVPCSMGSLAKIAHGISDNLLIRSSDVCIKEKKKLVLVPRETPLSAVHLENMLTLSRLGVEMVPPMPEFYSKPNSIEDMVASTVGRILQRLGIANTLYMKWQS</sequence>
<feature type="binding site" evidence="5">
    <location>
        <begin position="34"/>
        <end position="36"/>
    </location>
    <ligand>
        <name>FMN</name>
        <dbReference type="ChEBI" id="CHEBI:58210"/>
    </ligand>
</feature>
<dbReference type="EMBL" id="CP058649">
    <property type="protein sequence ID" value="QUI21722.1"/>
    <property type="molecule type" value="Genomic_DNA"/>
</dbReference>
<dbReference type="Proteomes" id="UP000683246">
    <property type="component" value="Chromosome"/>
</dbReference>
<dbReference type="SUPFAM" id="SSF52507">
    <property type="entry name" value="Homo-oligomeric flavin-containing Cys decarboxylases, HFCD"/>
    <property type="match status" value="1"/>
</dbReference>
<gene>
    <name evidence="5" type="primary">ubiX</name>
    <name evidence="7" type="ORF">HZI73_05165</name>
</gene>
<feature type="binding site" evidence="5">
    <location>
        <position position="195"/>
    </location>
    <ligand>
        <name>dimethylallyl phosphate</name>
        <dbReference type="ChEBI" id="CHEBI:88052"/>
    </ligand>
</feature>
<organism evidence="7 8">
    <name type="scientific">Vallitalea pronyensis</name>
    <dbReference type="NCBI Taxonomy" id="1348613"/>
    <lineage>
        <taxon>Bacteria</taxon>
        <taxon>Bacillati</taxon>
        <taxon>Bacillota</taxon>
        <taxon>Clostridia</taxon>
        <taxon>Lachnospirales</taxon>
        <taxon>Vallitaleaceae</taxon>
        <taxon>Vallitalea</taxon>
    </lineage>
</organism>
<dbReference type="HAMAP" id="MF_01984">
    <property type="entry name" value="ubiX_pad"/>
    <property type="match status" value="1"/>
</dbReference>
<evidence type="ECO:0000256" key="1">
    <source>
        <dbReference type="ARBA" id="ARBA00022602"/>
    </source>
</evidence>
<feature type="binding site" evidence="5">
    <location>
        <position position="149"/>
    </location>
    <ligand>
        <name>FMN</name>
        <dbReference type="ChEBI" id="CHEBI:58210"/>
    </ligand>
</feature>
<evidence type="ECO:0000313" key="8">
    <source>
        <dbReference type="Proteomes" id="UP000683246"/>
    </source>
</evidence>
<feature type="binding site" evidence="5">
    <location>
        <position position="60"/>
    </location>
    <ligand>
        <name>FMN</name>
        <dbReference type="ChEBI" id="CHEBI:58210"/>
    </ligand>
</feature>
<keyword evidence="3 5" id="KW-0288">FMN</keyword>
<comment type="function">
    <text evidence="5">Flavin prenyltransferase that catalyzes the synthesis of the prenylated FMN cofactor (prenyl-FMN) for 4-hydroxy-3-polyprenylbenzoic acid decarboxylase UbiD. The prenyltransferase is metal-independent and links a dimethylallyl moiety from dimethylallyl monophosphate (DMAP) to the flavin N5 and C6 atoms of FMN.</text>
</comment>
<dbReference type="Pfam" id="PF02441">
    <property type="entry name" value="Flavoprotein"/>
    <property type="match status" value="1"/>
</dbReference>
<name>A0A8J8MH54_9FIRM</name>
<evidence type="ECO:0000256" key="4">
    <source>
        <dbReference type="ARBA" id="ARBA00022679"/>
    </source>
</evidence>